<dbReference type="Proteomes" id="UP000298061">
    <property type="component" value="Unassembled WGS sequence"/>
</dbReference>
<sequence>METFLEMCGLTHYADAIMSLLGVEHSKRMTIGIELTAKLTPLLFLDELTSGLDSQSTWAILMFMCELAEHGKVTLCTIHQPSAELFQVFDQLLLLHKGRQMVCFGNIGTNSWTTLDYFELHGGYHCPKNANLAEYIHFVSVDRSTPSSTTCDPNLDGAVADSTKLILPLLICGAWTTLSHDPSKHPKEQEYYGYVVGRTGSFEDGQRVGTAGATQPNVTINDQTHIKQHIILCPIHPCDDDMDDLAHDQAIGLHELTVALAGGQRCFDDIQGDSNMHGNVAIAPFKIMTDDLYTVTSKNTVKKQPQPTTAPMCTNRKRKADDDQGSPMTVTVPPDLLILLGLMVRMRLFRLPQYAHLHFVEITLDACYHFNVLPDHVGPRFQHRDVRIVQFNIHDVNNELILLWHYPIALRPSTIVLATVGVCVWEMPGNNGSRPSMTFQLVLKSLKILMDSDTPEESITTTNNETAPQDATSTIPVNIANDLASFSILTATDDDTNMRDDGKGERPVSSSIAKGKKKRVY</sequence>
<feature type="region of interest" description="Disordered" evidence="2">
    <location>
        <begin position="300"/>
        <end position="326"/>
    </location>
</feature>
<feature type="region of interest" description="Disordered" evidence="2">
    <location>
        <begin position="494"/>
        <end position="521"/>
    </location>
</feature>
<evidence type="ECO:0000313" key="3">
    <source>
        <dbReference type="EMBL" id="TFY82630.1"/>
    </source>
</evidence>
<evidence type="ECO:0000256" key="2">
    <source>
        <dbReference type="SAM" id="MobiDB-lite"/>
    </source>
</evidence>
<dbReference type="STRING" id="135208.A0A4Z0A814"/>
<proteinExistence type="predicted"/>
<evidence type="ECO:0008006" key="5">
    <source>
        <dbReference type="Google" id="ProtNLM"/>
    </source>
</evidence>
<name>A0A4Z0A814_9AGAM</name>
<reference evidence="3 4" key="1">
    <citation type="submission" date="2019-02" db="EMBL/GenBank/DDBJ databases">
        <title>Genome sequencing of the rare red list fungi Hericium alpestre (H. flagellum).</title>
        <authorList>
            <person name="Buettner E."/>
            <person name="Kellner H."/>
        </authorList>
    </citation>
    <scope>NUCLEOTIDE SEQUENCE [LARGE SCALE GENOMIC DNA]</scope>
    <source>
        <strain evidence="3 4">DSM 108284</strain>
    </source>
</reference>
<evidence type="ECO:0000313" key="4">
    <source>
        <dbReference type="Proteomes" id="UP000298061"/>
    </source>
</evidence>
<keyword evidence="1" id="KW-0813">Transport</keyword>
<dbReference type="AlphaFoldDB" id="A0A4Z0A814"/>
<dbReference type="OrthoDB" id="245989at2759"/>
<dbReference type="EMBL" id="SFCI01000091">
    <property type="protein sequence ID" value="TFY82630.1"/>
    <property type="molecule type" value="Genomic_DNA"/>
</dbReference>
<evidence type="ECO:0000256" key="1">
    <source>
        <dbReference type="ARBA" id="ARBA00022448"/>
    </source>
</evidence>
<dbReference type="SUPFAM" id="SSF52540">
    <property type="entry name" value="P-loop containing nucleoside triphosphate hydrolases"/>
    <property type="match status" value="1"/>
</dbReference>
<accession>A0A4Z0A814</accession>
<dbReference type="PANTHER" id="PTHR19241">
    <property type="entry name" value="ATP-BINDING CASSETTE TRANSPORTER"/>
    <property type="match status" value="1"/>
</dbReference>
<keyword evidence="4" id="KW-1185">Reference proteome</keyword>
<organism evidence="3 4">
    <name type="scientific">Hericium alpestre</name>
    <dbReference type="NCBI Taxonomy" id="135208"/>
    <lineage>
        <taxon>Eukaryota</taxon>
        <taxon>Fungi</taxon>
        <taxon>Dikarya</taxon>
        <taxon>Basidiomycota</taxon>
        <taxon>Agaricomycotina</taxon>
        <taxon>Agaricomycetes</taxon>
        <taxon>Russulales</taxon>
        <taxon>Hericiaceae</taxon>
        <taxon>Hericium</taxon>
    </lineage>
</organism>
<dbReference type="Gene3D" id="3.40.50.300">
    <property type="entry name" value="P-loop containing nucleotide triphosphate hydrolases"/>
    <property type="match status" value="1"/>
</dbReference>
<dbReference type="InterPro" id="IPR027417">
    <property type="entry name" value="P-loop_NTPase"/>
</dbReference>
<comment type="caution">
    <text evidence="3">The sequence shown here is derived from an EMBL/GenBank/DDBJ whole genome shotgun (WGS) entry which is preliminary data.</text>
</comment>
<protein>
    <recommendedName>
        <fullName evidence="5">ABC transporter family G domain-containing protein</fullName>
    </recommendedName>
</protein>
<feature type="compositionally biased region" description="Polar residues" evidence="2">
    <location>
        <begin position="300"/>
        <end position="312"/>
    </location>
</feature>
<feature type="compositionally biased region" description="Basic and acidic residues" evidence="2">
    <location>
        <begin position="496"/>
        <end position="506"/>
    </location>
</feature>
<gene>
    <name evidence="3" type="ORF">EWM64_g1375</name>
</gene>